<proteinExistence type="predicted"/>
<dbReference type="AlphaFoldDB" id="A0A182LZ39"/>
<evidence type="ECO:0000313" key="1">
    <source>
        <dbReference type="EnsemblMetazoa" id="ACUA005449-PA"/>
    </source>
</evidence>
<dbReference type="Proteomes" id="UP000075883">
    <property type="component" value="Unassembled WGS sequence"/>
</dbReference>
<accession>A0A182LZ39</accession>
<reference evidence="1" key="2">
    <citation type="submission" date="2020-05" db="UniProtKB">
        <authorList>
            <consortium name="EnsemblMetazoa"/>
        </authorList>
    </citation>
    <scope>IDENTIFICATION</scope>
    <source>
        <strain evidence="1">A-37</strain>
    </source>
</reference>
<protein>
    <submittedName>
        <fullName evidence="1">Uncharacterized protein</fullName>
    </submittedName>
</protein>
<organism evidence="1 2">
    <name type="scientific">Anopheles culicifacies</name>
    <dbReference type="NCBI Taxonomy" id="139723"/>
    <lineage>
        <taxon>Eukaryota</taxon>
        <taxon>Metazoa</taxon>
        <taxon>Ecdysozoa</taxon>
        <taxon>Arthropoda</taxon>
        <taxon>Hexapoda</taxon>
        <taxon>Insecta</taxon>
        <taxon>Pterygota</taxon>
        <taxon>Neoptera</taxon>
        <taxon>Endopterygota</taxon>
        <taxon>Diptera</taxon>
        <taxon>Nematocera</taxon>
        <taxon>Culicoidea</taxon>
        <taxon>Culicidae</taxon>
        <taxon>Anophelinae</taxon>
        <taxon>Anopheles</taxon>
        <taxon>culicifacies species complex</taxon>
    </lineage>
</organism>
<keyword evidence="2" id="KW-1185">Reference proteome</keyword>
<dbReference type="EMBL" id="AXCM01007068">
    <property type="status" value="NOT_ANNOTATED_CDS"/>
    <property type="molecule type" value="Genomic_DNA"/>
</dbReference>
<reference evidence="2" key="1">
    <citation type="submission" date="2013-09" db="EMBL/GenBank/DDBJ databases">
        <title>The Genome Sequence of Anopheles culicifacies species A.</title>
        <authorList>
            <consortium name="The Broad Institute Genomics Platform"/>
            <person name="Neafsey D.E."/>
            <person name="Besansky N."/>
            <person name="Howell P."/>
            <person name="Walton C."/>
            <person name="Young S.K."/>
            <person name="Zeng Q."/>
            <person name="Gargeya S."/>
            <person name="Fitzgerald M."/>
            <person name="Haas B."/>
            <person name="Abouelleil A."/>
            <person name="Allen A.W."/>
            <person name="Alvarado L."/>
            <person name="Arachchi H.M."/>
            <person name="Berlin A.M."/>
            <person name="Chapman S.B."/>
            <person name="Gainer-Dewar J."/>
            <person name="Goldberg J."/>
            <person name="Griggs A."/>
            <person name="Gujja S."/>
            <person name="Hansen M."/>
            <person name="Howarth C."/>
            <person name="Imamovic A."/>
            <person name="Ireland A."/>
            <person name="Larimer J."/>
            <person name="McCowan C."/>
            <person name="Murphy C."/>
            <person name="Pearson M."/>
            <person name="Poon T.W."/>
            <person name="Priest M."/>
            <person name="Roberts A."/>
            <person name="Saif S."/>
            <person name="Shea T."/>
            <person name="Sisk P."/>
            <person name="Sykes S."/>
            <person name="Wortman J."/>
            <person name="Nusbaum C."/>
            <person name="Birren B."/>
        </authorList>
    </citation>
    <scope>NUCLEOTIDE SEQUENCE [LARGE SCALE GENOMIC DNA]</scope>
    <source>
        <strain evidence="2">A-37</strain>
    </source>
</reference>
<name>A0A182LZ39_9DIPT</name>
<dbReference type="VEuPathDB" id="VectorBase:ACUA005449"/>
<dbReference type="EnsemblMetazoa" id="ACUA005449-RA">
    <property type="protein sequence ID" value="ACUA005449-PA"/>
    <property type="gene ID" value="ACUA005449"/>
</dbReference>
<sequence>MAQAGAAAATALFIYSTVTPFAPFTLASFGETARVNRRLSTNFPDVRQKGQNTRYIHTRTTGHRPATSSAVNVHRMCAAGAAKLKRNILPSAHGTHRFGHRFGKRCATAYKKEVQAITRRDKLLSRSLTSYPALVVFRCVKT</sequence>
<evidence type="ECO:0000313" key="2">
    <source>
        <dbReference type="Proteomes" id="UP000075883"/>
    </source>
</evidence>